<feature type="domain" description="TMEM205-like" evidence="6">
    <location>
        <begin position="15"/>
        <end position="112"/>
    </location>
</feature>
<dbReference type="InterPro" id="IPR025423">
    <property type="entry name" value="TMEM205-like"/>
</dbReference>
<comment type="subcellular location">
    <subcellularLocation>
        <location evidence="1">Membrane</location>
    </subcellularLocation>
</comment>
<feature type="transmembrane region" description="Helical" evidence="5">
    <location>
        <begin position="88"/>
        <end position="109"/>
    </location>
</feature>
<dbReference type="Pfam" id="PF13664">
    <property type="entry name" value="DUF4149"/>
    <property type="match status" value="1"/>
</dbReference>
<evidence type="ECO:0000256" key="2">
    <source>
        <dbReference type="ARBA" id="ARBA00022692"/>
    </source>
</evidence>
<name>A0A1W1EKW2_9ZZZZ</name>
<keyword evidence="2 5" id="KW-0812">Transmembrane</keyword>
<dbReference type="GO" id="GO:0016020">
    <property type="term" value="C:membrane"/>
    <property type="evidence" value="ECO:0007669"/>
    <property type="project" value="UniProtKB-SubCell"/>
</dbReference>
<organism evidence="7">
    <name type="scientific">hydrothermal vent metagenome</name>
    <dbReference type="NCBI Taxonomy" id="652676"/>
    <lineage>
        <taxon>unclassified sequences</taxon>
        <taxon>metagenomes</taxon>
        <taxon>ecological metagenomes</taxon>
    </lineage>
</organism>
<feature type="transmembrane region" description="Helical" evidence="5">
    <location>
        <begin position="12"/>
        <end position="35"/>
    </location>
</feature>
<dbReference type="AlphaFoldDB" id="A0A1W1EKW2"/>
<keyword evidence="3 5" id="KW-1133">Transmembrane helix</keyword>
<evidence type="ECO:0000256" key="4">
    <source>
        <dbReference type="ARBA" id="ARBA00023136"/>
    </source>
</evidence>
<keyword evidence="4 5" id="KW-0472">Membrane</keyword>
<evidence type="ECO:0000256" key="1">
    <source>
        <dbReference type="ARBA" id="ARBA00004370"/>
    </source>
</evidence>
<dbReference type="EMBL" id="FRYL01000041">
    <property type="protein sequence ID" value="SHO81519.1"/>
    <property type="molecule type" value="Genomic_DNA"/>
</dbReference>
<evidence type="ECO:0000256" key="5">
    <source>
        <dbReference type="SAM" id="Phobius"/>
    </source>
</evidence>
<accession>A0A1W1EKW2</accession>
<evidence type="ECO:0000313" key="7">
    <source>
        <dbReference type="EMBL" id="SHO81519.1"/>
    </source>
</evidence>
<reference evidence="7" key="1">
    <citation type="submission" date="2016-10" db="EMBL/GenBank/DDBJ databases">
        <authorList>
            <person name="de Groot N.N."/>
        </authorList>
    </citation>
    <scope>NUCLEOTIDE SEQUENCE</scope>
</reference>
<protein>
    <submittedName>
        <fullName evidence="7">Membrane protein</fullName>
    </submittedName>
</protein>
<gene>
    <name evidence="7" type="ORF">MNB_SV-15-1097</name>
</gene>
<sequence>MKKNFRIFTIGYIILLGSLIGAGLYAGAVVAPVIFHSEIYLGSQILSQYQEGLIMSSNFYKLGLFINVAILTIFIYEGYKYKSFERDNITMVASFLAISSGLLFSQYYIPDIILMLQGGEEMTKSIAFINTHKGSELDLKLFILSIFVILLRNLQKALK</sequence>
<evidence type="ECO:0000259" key="6">
    <source>
        <dbReference type="Pfam" id="PF13664"/>
    </source>
</evidence>
<proteinExistence type="predicted"/>
<feature type="transmembrane region" description="Helical" evidence="5">
    <location>
        <begin position="59"/>
        <end position="76"/>
    </location>
</feature>
<evidence type="ECO:0000256" key="3">
    <source>
        <dbReference type="ARBA" id="ARBA00022989"/>
    </source>
</evidence>